<proteinExistence type="predicted"/>
<accession>A0A6J7E4F0</accession>
<dbReference type="EMBL" id="CAFBLN010000070">
    <property type="protein sequence ID" value="CAB4877776.1"/>
    <property type="molecule type" value="Genomic_DNA"/>
</dbReference>
<organism evidence="1">
    <name type="scientific">freshwater metagenome</name>
    <dbReference type="NCBI Taxonomy" id="449393"/>
    <lineage>
        <taxon>unclassified sequences</taxon>
        <taxon>metagenomes</taxon>
        <taxon>ecological metagenomes</taxon>
    </lineage>
</organism>
<evidence type="ECO:0000313" key="1">
    <source>
        <dbReference type="EMBL" id="CAB4877776.1"/>
    </source>
</evidence>
<sequence length="149" mass="16149">MSTKSNATEVARKILASVPANDLLNLVDQLDLRPTPGSSPVLLVPLRSLKQRRDVATFVKSAPLATASLLLEIIGHDELNHVIELLGEHASQPTFDQLASAVDQRLTNGADALEVRAVLGHVIAESFPAAPHCERLLEERPELRLSVQI</sequence>
<reference evidence="1" key="1">
    <citation type="submission" date="2020-05" db="EMBL/GenBank/DDBJ databases">
        <authorList>
            <person name="Chiriac C."/>
            <person name="Salcher M."/>
            <person name="Ghai R."/>
            <person name="Kavagutti S V."/>
        </authorList>
    </citation>
    <scope>NUCLEOTIDE SEQUENCE</scope>
</reference>
<name>A0A6J7E4F0_9ZZZZ</name>
<gene>
    <name evidence="1" type="ORF">UFOPK3381_01168</name>
</gene>
<protein>
    <submittedName>
        <fullName evidence="1">Unannotated protein</fullName>
    </submittedName>
</protein>
<dbReference type="AlphaFoldDB" id="A0A6J7E4F0"/>